<dbReference type="InterPro" id="IPR014710">
    <property type="entry name" value="RmlC-like_jellyroll"/>
</dbReference>
<accession>A0A2V3U1H6</accession>
<comment type="caution">
    <text evidence="3">The sequence shown here is derived from an EMBL/GenBank/DDBJ whole genome shotgun (WGS) entry which is preliminary data.</text>
</comment>
<sequence>MEFDVGARLRELRMAAGMSQRDLADRAGVTHGLISMIERNRNSPSVASLRKILGGIPTTMSEFFDEEQAGRDRIFFAAGELTDLTSRIVPRGRGAAGRMAFRQVGDARAHDLQILHERYEAGADTGPTMLEHASHEGGVVISGEIEVTVGDQVRRLKAGEAYLFDSRIPHRFRNVGQEPCEVVSACTPPYL</sequence>
<dbReference type="PANTHER" id="PTHR46797:SF11">
    <property type="entry name" value="HTH-TYPE TRANSCRIPTIONAL REGULATOR PUUR"/>
    <property type="match status" value="1"/>
</dbReference>
<evidence type="ECO:0000256" key="1">
    <source>
        <dbReference type="ARBA" id="ARBA00023125"/>
    </source>
</evidence>
<name>A0A2V3U1H6_9HYPH</name>
<proteinExistence type="predicted"/>
<dbReference type="InterPro" id="IPR050807">
    <property type="entry name" value="TransReg_Diox_bact_type"/>
</dbReference>
<keyword evidence="1" id="KW-0238">DNA-binding</keyword>
<protein>
    <submittedName>
        <fullName evidence="3">XRE family transcriptional regulator</fullName>
    </submittedName>
</protein>
<evidence type="ECO:0000259" key="2">
    <source>
        <dbReference type="PROSITE" id="PS50943"/>
    </source>
</evidence>
<dbReference type="SUPFAM" id="SSF51182">
    <property type="entry name" value="RmlC-like cupins"/>
    <property type="match status" value="1"/>
</dbReference>
<dbReference type="Gene3D" id="1.10.260.40">
    <property type="entry name" value="lambda repressor-like DNA-binding domains"/>
    <property type="match status" value="1"/>
</dbReference>
<dbReference type="GO" id="GO:0005829">
    <property type="term" value="C:cytosol"/>
    <property type="evidence" value="ECO:0007669"/>
    <property type="project" value="TreeGrafter"/>
</dbReference>
<feature type="domain" description="HTH cro/C1-type" evidence="2">
    <location>
        <begin position="9"/>
        <end position="63"/>
    </location>
</feature>
<dbReference type="EMBL" id="QJJK01000009">
    <property type="protein sequence ID" value="PXW55642.1"/>
    <property type="molecule type" value="Genomic_DNA"/>
</dbReference>
<dbReference type="Proteomes" id="UP000248021">
    <property type="component" value="Unassembled WGS sequence"/>
</dbReference>
<dbReference type="PROSITE" id="PS50943">
    <property type="entry name" value="HTH_CROC1"/>
    <property type="match status" value="1"/>
</dbReference>
<dbReference type="SUPFAM" id="SSF47413">
    <property type="entry name" value="lambda repressor-like DNA-binding domains"/>
    <property type="match status" value="1"/>
</dbReference>
<dbReference type="CDD" id="cd00093">
    <property type="entry name" value="HTH_XRE"/>
    <property type="match status" value="1"/>
</dbReference>
<dbReference type="Gene3D" id="2.60.120.10">
    <property type="entry name" value="Jelly Rolls"/>
    <property type="match status" value="1"/>
</dbReference>
<evidence type="ECO:0000313" key="4">
    <source>
        <dbReference type="Proteomes" id="UP000248021"/>
    </source>
</evidence>
<gene>
    <name evidence="3" type="ORF">C7450_10949</name>
</gene>
<dbReference type="PANTHER" id="PTHR46797">
    <property type="entry name" value="HTH-TYPE TRANSCRIPTIONAL REGULATOR"/>
    <property type="match status" value="1"/>
</dbReference>
<dbReference type="OrthoDB" id="9814751at2"/>
<reference evidence="3 4" key="1">
    <citation type="submission" date="2018-05" db="EMBL/GenBank/DDBJ databases">
        <title>Genomic Encyclopedia of Type Strains, Phase IV (KMG-IV): sequencing the most valuable type-strain genomes for metagenomic binning, comparative biology and taxonomic classification.</title>
        <authorList>
            <person name="Goeker M."/>
        </authorList>
    </citation>
    <scope>NUCLEOTIDE SEQUENCE [LARGE SCALE GENOMIC DNA]</scope>
    <source>
        <strain evidence="3 4">DSM 6462</strain>
    </source>
</reference>
<dbReference type="InterPro" id="IPR013096">
    <property type="entry name" value="Cupin_2"/>
</dbReference>
<evidence type="ECO:0000313" key="3">
    <source>
        <dbReference type="EMBL" id="PXW55642.1"/>
    </source>
</evidence>
<organism evidence="3 4">
    <name type="scientific">Chelatococcus asaccharovorans</name>
    <dbReference type="NCBI Taxonomy" id="28210"/>
    <lineage>
        <taxon>Bacteria</taxon>
        <taxon>Pseudomonadati</taxon>
        <taxon>Pseudomonadota</taxon>
        <taxon>Alphaproteobacteria</taxon>
        <taxon>Hyphomicrobiales</taxon>
        <taxon>Chelatococcaceae</taxon>
        <taxon>Chelatococcus</taxon>
    </lineage>
</organism>
<dbReference type="Pfam" id="PF01381">
    <property type="entry name" value="HTH_3"/>
    <property type="match status" value="1"/>
</dbReference>
<dbReference type="RefSeq" id="WP_110376440.1">
    <property type="nucleotide sequence ID" value="NZ_JAHBRY010000001.1"/>
</dbReference>
<dbReference type="Pfam" id="PF07883">
    <property type="entry name" value="Cupin_2"/>
    <property type="match status" value="1"/>
</dbReference>
<dbReference type="GO" id="GO:0003677">
    <property type="term" value="F:DNA binding"/>
    <property type="evidence" value="ECO:0007669"/>
    <property type="project" value="UniProtKB-KW"/>
</dbReference>
<dbReference type="SMART" id="SM00530">
    <property type="entry name" value="HTH_XRE"/>
    <property type="match status" value="1"/>
</dbReference>
<dbReference type="InterPro" id="IPR001387">
    <property type="entry name" value="Cro/C1-type_HTH"/>
</dbReference>
<dbReference type="CDD" id="cd02209">
    <property type="entry name" value="cupin_XRE_C"/>
    <property type="match status" value="1"/>
</dbReference>
<dbReference type="InterPro" id="IPR011051">
    <property type="entry name" value="RmlC_Cupin_sf"/>
</dbReference>
<dbReference type="InterPro" id="IPR010982">
    <property type="entry name" value="Lambda_DNA-bd_dom_sf"/>
</dbReference>
<dbReference type="GO" id="GO:0003700">
    <property type="term" value="F:DNA-binding transcription factor activity"/>
    <property type="evidence" value="ECO:0007669"/>
    <property type="project" value="TreeGrafter"/>
</dbReference>
<dbReference type="AlphaFoldDB" id="A0A2V3U1H6"/>
<keyword evidence="4" id="KW-1185">Reference proteome</keyword>